<dbReference type="Pfam" id="PF00072">
    <property type="entry name" value="Response_reg"/>
    <property type="match status" value="1"/>
</dbReference>
<feature type="domain" description="Response regulatory" evidence="2">
    <location>
        <begin position="1"/>
        <end position="80"/>
    </location>
</feature>
<protein>
    <recommendedName>
        <fullName evidence="2">Response regulatory domain-containing protein</fullName>
    </recommendedName>
</protein>
<dbReference type="PROSITE" id="PS50110">
    <property type="entry name" value="RESPONSE_REGULATORY"/>
    <property type="match status" value="1"/>
</dbReference>
<reference evidence="3 4" key="1">
    <citation type="journal article" date="2014" name="Int. J. Syst. Evol. Microbiol.">
        <title>Complete genome sequence of Corynebacterium casei LMG S-19264T (=DSM 44701T), isolated from a smear-ripened cheese.</title>
        <authorList>
            <consortium name="US DOE Joint Genome Institute (JGI-PGF)"/>
            <person name="Walter F."/>
            <person name="Albersmeier A."/>
            <person name="Kalinowski J."/>
            <person name="Ruckert C."/>
        </authorList>
    </citation>
    <scope>NUCLEOTIDE SEQUENCE [LARGE SCALE GENOMIC DNA]</scope>
    <source>
        <strain evidence="3 4">CGMCC 4.7111</strain>
    </source>
</reference>
<feature type="modified residue" description="4-aspartylphosphate" evidence="1">
    <location>
        <position position="26"/>
    </location>
</feature>
<dbReference type="InterPro" id="IPR001789">
    <property type="entry name" value="Sig_transdc_resp-reg_receiver"/>
</dbReference>
<dbReference type="EMBL" id="BMMM01000001">
    <property type="protein sequence ID" value="GGN48406.1"/>
    <property type="molecule type" value="Genomic_DNA"/>
</dbReference>
<evidence type="ECO:0000313" key="3">
    <source>
        <dbReference type="EMBL" id="GGN48406.1"/>
    </source>
</evidence>
<name>A0A917XR70_9ACTN</name>
<keyword evidence="1" id="KW-0597">Phosphoprotein</keyword>
<gene>
    <name evidence="3" type="ORF">GCM10011579_001030</name>
</gene>
<evidence type="ECO:0000259" key="2">
    <source>
        <dbReference type="PROSITE" id="PS50110"/>
    </source>
</evidence>
<dbReference type="Proteomes" id="UP000600365">
    <property type="component" value="Unassembled WGS sequence"/>
</dbReference>
<keyword evidence="4" id="KW-1185">Reference proteome</keyword>
<comment type="caution">
    <text evidence="3">The sequence shown here is derived from an EMBL/GenBank/DDBJ whole genome shotgun (WGS) entry which is preliminary data.</text>
</comment>
<proteinExistence type="predicted"/>
<dbReference type="InterPro" id="IPR011006">
    <property type="entry name" value="CheY-like_superfamily"/>
</dbReference>
<organism evidence="3 4">
    <name type="scientific">Streptomyces albiflavescens</name>
    <dbReference type="NCBI Taxonomy" id="1623582"/>
    <lineage>
        <taxon>Bacteria</taxon>
        <taxon>Bacillati</taxon>
        <taxon>Actinomycetota</taxon>
        <taxon>Actinomycetes</taxon>
        <taxon>Kitasatosporales</taxon>
        <taxon>Streptomycetaceae</taxon>
        <taxon>Streptomyces</taxon>
    </lineage>
</organism>
<evidence type="ECO:0000313" key="4">
    <source>
        <dbReference type="Proteomes" id="UP000600365"/>
    </source>
</evidence>
<sequence>MVGDAENAEHALVRGRVLRPDVAVLDVRLPGGDGIAVCRELRSQLPELAVLVLTSFDDEDALLDAPALRVMCASRSRAPI</sequence>
<dbReference type="Gene3D" id="3.40.50.2300">
    <property type="match status" value="1"/>
</dbReference>
<accession>A0A917XR70</accession>
<evidence type="ECO:0000256" key="1">
    <source>
        <dbReference type="PROSITE-ProRule" id="PRU00169"/>
    </source>
</evidence>
<dbReference type="GO" id="GO:0000160">
    <property type="term" value="P:phosphorelay signal transduction system"/>
    <property type="evidence" value="ECO:0007669"/>
    <property type="project" value="InterPro"/>
</dbReference>
<dbReference type="AlphaFoldDB" id="A0A917XR70"/>
<dbReference type="SUPFAM" id="SSF52172">
    <property type="entry name" value="CheY-like"/>
    <property type="match status" value="1"/>
</dbReference>